<evidence type="ECO:0000313" key="2">
    <source>
        <dbReference type="Proteomes" id="UP001596113"/>
    </source>
</evidence>
<accession>A0ABW0HWU4</accession>
<evidence type="ECO:0000313" key="1">
    <source>
        <dbReference type="EMBL" id="MFC5405715.1"/>
    </source>
</evidence>
<reference evidence="2" key="1">
    <citation type="journal article" date="2019" name="Int. J. Syst. Evol. Microbiol.">
        <title>The Global Catalogue of Microorganisms (GCM) 10K type strain sequencing project: providing services to taxonomists for standard genome sequencing and annotation.</title>
        <authorList>
            <consortium name="The Broad Institute Genomics Platform"/>
            <consortium name="The Broad Institute Genome Sequencing Center for Infectious Disease"/>
            <person name="Wu L."/>
            <person name="Ma J."/>
        </authorList>
    </citation>
    <scope>NUCLEOTIDE SEQUENCE [LARGE SCALE GENOMIC DNA]</scope>
    <source>
        <strain evidence="2">CGMCC 1.18575</strain>
    </source>
</reference>
<dbReference type="EMBL" id="JBHSMI010000030">
    <property type="protein sequence ID" value="MFC5405715.1"/>
    <property type="molecule type" value="Genomic_DNA"/>
</dbReference>
<proteinExistence type="predicted"/>
<comment type="caution">
    <text evidence="1">The sequence shown here is derived from an EMBL/GenBank/DDBJ whole genome shotgun (WGS) entry which is preliminary data.</text>
</comment>
<keyword evidence="2" id="KW-1185">Reference proteome</keyword>
<protein>
    <submittedName>
        <fullName evidence="1">Uncharacterized protein</fullName>
    </submittedName>
</protein>
<dbReference type="RefSeq" id="WP_378137245.1">
    <property type="nucleotide sequence ID" value="NZ_JBHSMI010000030.1"/>
</dbReference>
<organism evidence="1 2">
    <name type="scientific">Cohnella soli</name>
    <dbReference type="NCBI Taxonomy" id="425005"/>
    <lineage>
        <taxon>Bacteria</taxon>
        <taxon>Bacillati</taxon>
        <taxon>Bacillota</taxon>
        <taxon>Bacilli</taxon>
        <taxon>Bacillales</taxon>
        <taxon>Paenibacillaceae</taxon>
        <taxon>Cohnella</taxon>
    </lineage>
</organism>
<sequence>MTIIPATAAGYPADTYIAVASTSIQKVSILATTSDEAAEVEFDGVVLPLKKVTNLALNAGATTFTFNVKSADRVTN</sequence>
<gene>
    <name evidence="1" type="ORF">ACFPOF_23465</name>
</gene>
<name>A0ABW0HWU4_9BACL</name>
<dbReference type="Proteomes" id="UP001596113">
    <property type="component" value="Unassembled WGS sequence"/>
</dbReference>